<dbReference type="AlphaFoldDB" id="A0A6M1LCV2"/>
<proteinExistence type="predicted"/>
<evidence type="ECO:0008006" key="3">
    <source>
        <dbReference type="Google" id="ProtNLM"/>
    </source>
</evidence>
<organism evidence="1 2">
    <name type="scientific">Verrucosispora sioxanthis</name>
    <dbReference type="NCBI Taxonomy" id="2499994"/>
    <lineage>
        <taxon>Bacteria</taxon>
        <taxon>Bacillati</taxon>
        <taxon>Actinomycetota</taxon>
        <taxon>Actinomycetes</taxon>
        <taxon>Micromonosporales</taxon>
        <taxon>Micromonosporaceae</taxon>
        <taxon>Micromonospora</taxon>
    </lineage>
</organism>
<evidence type="ECO:0000313" key="2">
    <source>
        <dbReference type="Proteomes" id="UP000478148"/>
    </source>
</evidence>
<reference evidence="1 2" key="1">
    <citation type="submission" date="2020-02" db="EMBL/GenBank/DDBJ databases">
        <title>Draft Genome Sequence of Verrucosispora sp. Strain CWR15, Isolated from Gulf of Mexico Sponge.</title>
        <authorList>
            <person name="Kennedy S.J."/>
            <person name="Cella E."/>
            <person name="Azarian T."/>
            <person name="Baker B.J."/>
            <person name="Shaw L.N."/>
        </authorList>
    </citation>
    <scope>NUCLEOTIDE SEQUENCE [LARGE SCALE GENOMIC DNA]</scope>
    <source>
        <strain evidence="1 2">CWR15</strain>
    </source>
</reference>
<dbReference type="Gene3D" id="1.10.10.10">
    <property type="entry name" value="Winged helix-like DNA-binding domain superfamily/Winged helix DNA-binding domain"/>
    <property type="match status" value="1"/>
</dbReference>
<dbReference type="InterPro" id="IPR036388">
    <property type="entry name" value="WH-like_DNA-bd_sf"/>
</dbReference>
<dbReference type="RefSeq" id="WP_164449877.1">
    <property type="nucleotide sequence ID" value="NZ_SAIY01000012.1"/>
</dbReference>
<protein>
    <recommendedName>
        <fullName evidence="3">MarR family transcriptional regulator</fullName>
    </recommendedName>
</protein>
<dbReference type="EMBL" id="SAIY01000012">
    <property type="protein sequence ID" value="NGM16021.1"/>
    <property type="molecule type" value="Genomic_DNA"/>
</dbReference>
<dbReference type="InterPro" id="IPR036390">
    <property type="entry name" value="WH_DNA-bd_sf"/>
</dbReference>
<dbReference type="Proteomes" id="UP000478148">
    <property type="component" value="Unassembled WGS sequence"/>
</dbReference>
<dbReference type="SUPFAM" id="SSF46785">
    <property type="entry name" value="Winged helix' DNA-binding domain"/>
    <property type="match status" value="1"/>
</dbReference>
<name>A0A6M1LCV2_9ACTN</name>
<keyword evidence="2" id="KW-1185">Reference proteome</keyword>
<sequence length="145" mass="15135">MSTTLNGQILGRTHYAARAVLERELGRLGLTFAQALLLNALAAADAPLPRVEAARRLVDALKVSTATAHATLAELIAATLVAPLPTDASRVAMTPTGRHTQQLVAAASAEIGARLWADLSADDLAAAVRVLEVVRRRAEQTLAAA</sequence>
<gene>
    <name evidence="1" type="ORF">ENC19_27020</name>
</gene>
<accession>A0A6M1LCV2</accession>
<evidence type="ECO:0000313" key="1">
    <source>
        <dbReference type="EMBL" id="NGM16021.1"/>
    </source>
</evidence>
<comment type="caution">
    <text evidence="1">The sequence shown here is derived from an EMBL/GenBank/DDBJ whole genome shotgun (WGS) entry which is preliminary data.</text>
</comment>